<protein>
    <submittedName>
        <fullName evidence="1">Uncharacterized protein</fullName>
    </submittedName>
</protein>
<evidence type="ECO:0000313" key="2">
    <source>
        <dbReference type="Proteomes" id="UP000198362"/>
    </source>
</evidence>
<organism evidence="1 2">
    <name type="scientific">Asanoa hainanensis</name>
    <dbReference type="NCBI Taxonomy" id="560556"/>
    <lineage>
        <taxon>Bacteria</taxon>
        <taxon>Bacillati</taxon>
        <taxon>Actinomycetota</taxon>
        <taxon>Actinomycetes</taxon>
        <taxon>Micromonosporales</taxon>
        <taxon>Micromonosporaceae</taxon>
        <taxon>Asanoa</taxon>
    </lineage>
</organism>
<keyword evidence="2" id="KW-1185">Reference proteome</keyword>
<evidence type="ECO:0000313" key="1">
    <source>
        <dbReference type="EMBL" id="SNT65669.1"/>
    </source>
</evidence>
<name>A0A239PH16_9ACTN</name>
<dbReference type="AlphaFoldDB" id="A0A239PH16"/>
<reference evidence="1 2" key="1">
    <citation type="submission" date="2017-06" db="EMBL/GenBank/DDBJ databases">
        <authorList>
            <person name="Kim H.J."/>
            <person name="Triplett B.A."/>
        </authorList>
    </citation>
    <scope>NUCLEOTIDE SEQUENCE [LARGE SCALE GENOMIC DNA]</scope>
    <source>
        <strain evidence="1 2">CGMCC 4.5593</strain>
    </source>
</reference>
<dbReference type="InterPro" id="IPR057895">
    <property type="entry name" value="Mom"/>
</dbReference>
<dbReference type="OrthoDB" id="3366835at2"/>
<dbReference type="Proteomes" id="UP000198362">
    <property type="component" value="Unassembled WGS sequence"/>
</dbReference>
<gene>
    <name evidence="1" type="ORF">SAMN05421812_12512</name>
</gene>
<accession>A0A239PH16</accession>
<sequence>MPAWSYADPSERFSPRGYEVQPIAEAVAKPFVTSRHYLRSYPAAVHQFGLFRHGELIGVAVYGNPAQDKVLTNPLPDLEPYTQSLVLQRLVLGPTEGNAETWTLGQCRALLLDEGLHAVITFADPAWGHVGIIYQAFNCIYLGTSKTTTTIWLPDGTCLDERTMQKIRAQERGHAAAERRLVSFGARPMRAGEKPHEWLRQALLDVKVTRRRTPGKHRYAMPLRKDVKVYKRDRNGRAVRAHRDPSRYPKPSPDLFAAMGVPL</sequence>
<dbReference type="EMBL" id="FZPH01000025">
    <property type="protein sequence ID" value="SNT65669.1"/>
    <property type="molecule type" value="Genomic_DNA"/>
</dbReference>
<dbReference type="Pfam" id="PF25680">
    <property type="entry name" value="Mom"/>
    <property type="match status" value="1"/>
</dbReference>
<proteinExistence type="predicted"/>